<sequence length="371" mass="40691">MPIKKVVKKGQAPPPSSKAPTGVYSDRLSRPEAYKPIQPIVTVTPIVSQDGIPVISTRELNYFFNLAVSLYDQAPIRQPEVPDAPPGYGADLLRNNNAIDASATLVMWLFRQTRTDILPVAETFHLGPADRQPLYSLTAQPSIRSATEFNELVIKRRDPINNGAWYGACTADIEPALDLVKPGRWTVAKLVLDSMPVWKKMVAGQVIAETVDSAKRSGNALSLSWGDRATLGCLGEAYGLWWDSGSEQGTAATFYVTEGWRGFGTQGVIRVKPAARNASGGYLDPRNSPFDLAAVYFFGDGKTPPRFVCANVEAQIRLDVIMAGLMTVMVVETRKRAVIKELGSLPAYDSNAHWQSRLVERGPDYNEAYMD</sequence>
<proteinExistence type="predicted"/>
<accession>A0AAE0NZR8</accession>
<gene>
    <name evidence="2" type="ORF">B0H63DRAFT_466173</name>
</gene>
<comment type="caution">
    <text evidence="2">The sequence shown here is derived from an EMBL/GenBank/DDBJ whole genome shotgun (WGS) entry which is preliminary data.</text>
</comment>
<evidence type="ECO:0000313" key="3">
    <source>
        <dbReference type="Proteomes" id="UP001285441"/>
    </source>
</evidence>
<name>A0AAE0NZR8_9PEZI</name>
<evidence type="ECO:0000313" key="2">
    <source>
        <dbReference type="EMBL" id="KAK3390620.1"/>
    </source>
</evidence>
<reference evidence="2" key="2">
    <citation type="submission" date="2023-06" db="EMBL/GenBank/DDBJ databases">
        <authorList>
            <consortium name="Lawrence Berkeley National Laboratory"/>
            <person name="Haridas S."/>
            <person name="Hensen N."/>
            <person name="Bonometti L."/>
            <person name="Westerberg I."/>
            <person name="Brannstrom I.O."/>
            <person name="Guillou S."/>
            <person name="Cros-Aarteil S."/>
            <person name="Calhoun S."/>
            <person name="Kuo A."/>
            <person name="Mondo S."/>
            <person name="Pangilinan J."/>
            <person name="Riley R."/>
            <person name="LaButti K."/>
            <person name="Andreopoulos B."/>
            <person name="Lipzen A."/>
            <person name="Chen C."/>
            <person name="Yanf M."/>
            <person name="Daum C."/>
            <person name="Ng V."/>
            <person name="Clum A."/>
            <person name="Steindorff A."/>
            <person name="Ohm R."/>
            <person name="Martin F."/>
            <person name="Silar P."/>
            <person name="Natvig D."/>
            <person name="Lalanne C."/>
            <person name="Gautier V."/>
            <person name="Ament-velasquez S.L."/>
            <person name="Kruys A."/>
            <person name="Hutchinson M.I."/>
            <person name="Powell A.J."/>
            <person name="Barry K."/>
            <person name="Miller A.N."/>
            <person name="Grigoriev I.V."/>
            <person name="Debuchy R."/>
            <person name="Gladieux P."/>
            <person name="Thoren M.H."/>
            <person name="Johannesson H."/>
        </authorList>
    </citation>
    <scope>NUCLEOTIDE SEQUENCE</scope>
    <source>
        <strain evidence="2">CBS 232.78</strain>
    </source>
</reference>
<protein>
    <submittedName>
        <fullName evidence="2">Uncharacterized protein</fullName>
    </submittedName>
</protein>
<evidence type="ECO:0000256" key="1">
    <source>
        <dbReference type="SAM" id="MobiDB-lite"/>
    </source>
</evidence>
<dbReference type="EMBL" id="JAULSW010000002">
    <property type="protein sequence ID" value="KAK3390620.1"/>
    <property type="molecule type" value="Genomic_DNA"/>
</dbReference>
<dbReference type="Proteomes" id="UP001285441">
    <property type="component" value="Unassembled WGS sequence"/>
</dbReference>
<dbReference type="AlphaFoldDB" id="A0AAE0NZR8"/>
<reference evidence="2" key="1">
    <citation type="journal article" date="2023" name="Mol. Phylogenet. Evol.">
        <title>Genome-scale phylogeny and comparative genomics of the fungal order Sordariales.</title>
        <authorList>
            <person name="Hensen N."/>
            <person name="Bonometti L."/>
            <person name="Westerberg I."/>
            <person name="Brannstrom I.O."/>
            <person name="Guillou S."/>
            <person name="Cros-Aarteil S."/>
            <person name="Calhoun S."/>
            <person name="Haridas S."/>
            <person name="Kuo A."/>
            <person name="Mondo S."/>
            <person name="Pangilinan J."/>
            <person name="Riley R."/>
            <person name="LaButti K."/>
            <person name="Andreopoulos B."/>
            <person name="Lipzen A."/>
            <person name="Chen C."/>
            <person name="Yan M."/>
            <person name="Daum C."/>
            <person name="Ng V."/>
            <person name="Clum A."/>
            <person name="Steindorff A."/>
            <person name="Ohm R.A."/>
            <person name="Martin F."/>
            <person name="Silar P."/>
            <person name="Natvig D.O."/>
            <person name="Lalanne C."/>
            <person name="Gautier V."/>
            <person name="Ament-Velasquez S.L."/>
            <person name="Kruys A."/>
            <person name="Hutchinson M.I."/>
            <person name="Powell A.J."/>
            <person name="Barry K."/>
            <person name="Miller A.N."/>
            <person name="Grigoriev I.V."/>
            <person name="Debuchy R."/>
            <person name="Gladieux P."/>
            <person name="Hiltunen Thoren M."/>
            <person name="Johannesson H."/>
        </authorList>
    </citation>
    <scope>NUCLEOTIDE SEQUENCE</scope>
    <source>
        <strain evidence="2">CBS 232.78</strain>
    </source>
</reference>
<keyword evidence="3" id="KW-1185">Reference proteome</keyword>
<organism evidence="2 3">
    <name type="scientific">Podospora didyma</name>
    <dbReference type="NCBI Taxonomy" id="330526"/>
    <lineage>
        <taxon>Eukaryota</taxon>
        <taxon>Fungi</taxon>
        <taxon>Dikarya</taxon>
        <taxon>Ascomycota</taxon>
        <taxon>Pezizomycotina</taxon>
        <taxon>Sordariomycetes</taxon>
        <taxon>Sordariomycetidae</taxon>
        <taxon>Sordariales</taxon>
        <taxon>Podosporaceae</taxon>
        <taxon>Podospora</taxon>
    </lineage>
</organism>
<feature type="region of interest" description="Disordered" evidence="1">
    <location>
        <begin position="1"/>
        <end position="26"/>
    </location>
</feature>